<dbReference type="OrthoDB" id="5464at2759"/>
<dbReference type="GO" id="GO:0004657">
    <property type="term" value="F:proline dehydrogenase activity"/>
    <property type="evidence" value="ECO:0000318"/>
    <property type="project" value="GO_Central"/>
</dbReference>
<accession>B3S1L1</accession>
<comment type="catalytic activity">
    <reaction evidence="5">
        <text>L-proline + a quinone = (S)-1-pyrroline-5-carboxylate + a quinol + H(+)</text>
        <dbReference type="Rhea" id="RHEA:23784"/>
        <dbReference type="ChEBI" id="CHEBI:15378"/>
        <dbReference type="ChEBI" id="CHEBI:17388"/>
        <dbReference type="ChEBI" id="CHEBI:24646"/>
        <dbReference type="ChEBI" id="CHEBI:60039"/>
        <dbReference type="ChEBI" id="CHEBI:132124"/>
        <dbReference type="EC" id="1.5.5.2"/>
    </reaction>
</comment>
<comment type="similarity">
    <text evidence="2 5">Belongs to the proline oxidase family.</text>
</comment>
<keyword evidence="8" id="KW-1185">Reference proteome</keyword>
<dbReference type="STRING" id="10228.B3S1L1"/>
<dbReference type="CTD" id="6755371"/>
<reference evidence="7 8" key="1">
    <citation type="journal article" date="2008" name="Nature">
        <title>The Trichoplax genome and the nature of placozoans.</title>
        <authorList>
            <person name="Srivastava M."/>
            <person name="Begovic E."/>
            <person name="Chapman J."/>
            <person name="Putnam N.H."/>
            <person name="Hellsten U."/>
            <person name="Kawashima T."/>
            <person name="Kuo A."/>
            <person name="Mitros T."/>
            <person name="Salamov A."/>
            <person name="Carpenter M.L."/>
            <person name="Signorovitch A.Y."/>
            <person name="Moreno M.A."/>
            <person name="Kamm K."/>
            <person name="Grimwood J."/>
            <person name="Schmutz J."/>
            <person name="Shapiro H."/>
            <person name="Grigoriev I.V."/>
            <person name="Buss L.W."/>
            <person name="Schierwater B."/>
            <person name="Dellaporta S.L."/>
            <person name="Rokhsar D.S."/>
        </authorList>
    </citation>
    <scope>NUCLEOTIDE SEQUENCE [LARGE SCALE GENOMIC DNA]</scope>
    <source>
        <strain evidence="7 8">Grell-BS-1999</strain>
    </source>
</reference>
<evidence type="ECO:0000313" key="8">
    <source>
        <dbReference type="Proteomes" id="UP000009022"/>
    </source>
</evidence>
<feature type="non-terminal residue" evidence="7">
    <location>
        <position position="1"/>
    </location>
</feature>
<dbReference type="GO" id="GO:0005739">
    <property type="term" value="C:mitochondrion"/>
    <property type="evidence" value="ECO:0000318"/>
    <property type="project" value="GO_Central"/>
</dbReference>
<dbReference type="PhylomeDB" id="B3S1L1"/>
<evidence type="ECO:0000256" key="4">
    <source>
        <dbReference type="ARBA" id="ARBA00023062"/>
    </source>
</evidence>
<dbReference type="Pfam" id="PF01619">
    <property type="entry name" value="Pro_dh"/>
    <property type="match status" value="1"/>
</dbReference>
<dbReference type="SUPFAM" id="SSF47473">
    <property type="entry name" value="EF-hand"/>
    <property type="match status" value="1"/>
</dbReference>
<dbReference type="AlphaFoldDB" id="B3S1L1"/>
<keyword evidence="5" id="KW-0274">FAD</keyword>
<dbReference type="PANTHER" id="PTHR13914">
    <property type="entry name" value="PROLINE OXIDASE"/>
    <property type="match status" value="1"/>
</dbReference>
<dbReference type="GO" id="GO:0010133">
    <property type="term" value="P:L-proline catabolic process to L-glutamate"/>
    <property type="evidence" value="ECO:0000318"/>
    <property type="project" value="GO_Central"/>
</dbReference>
<dbReference type="EMBL" id="DS985247">
    <property type="protein sequence ID" value="EDV23248.1"/>
    <property type="molecule type" value="Genomic_DNA"/>
</dbReference>
<proteinExistence type="inferred from homology"/>
<dbReference type="InterPro" id="IPR002872">
    <property type="entry name" value="Proline_DH_dom"/>
</dbReference>
<dbReference type="eggNOG" id="KOG0186">
    <property type="taxonomic scope" value="Eukaryota"/>
</dbReference>
<dbReference type="KEGG" id="tad:TRIADDRAFT_1010"/>
<dbReference type="GeneID" id="6755371"/>
<feature type="non-terminal residue" evidence="7">
    <location>
        <position position="537"/>
    </location>
</feature>
<dbReference type="PANTHER" id="PTHR13914:SF0">
    <property type="entry name" value="PROLINE DEHYDROGENASE 1, MITOCHONDRIAL"/>
    <property type="match status" value="1"/>
</dbReference>
<dbReference type="RefSeq" id="XP_002114158.1">
    <property type="nucleotide sequence ID" value="XM_002114122.1"/>
</dbReference>
<dbReference type="FunCoup" id="B3S1L1">
    <property type="interactions" value="72"/>
</dbReference>
<dbReference type="GO" id="GO:0071949">
    <property type="term" value="F:FAD binding"/>
    <property type="evidence" value="ECO:0000318"/>
    <property type="project" value="GO_Central"/>
</dbReference>
<evidence type="ECO:0000256" key="1">
    <source>
        <dbReference type="ARBA" id="ARBA00004739"/>
    </source>
</evidence>
<sequence length="537" mass="62168">IKFDNYRIAYKDKTPLELLRGVLVYRSLTIDYLVDNAIWIMKKSRSLLGRTLFDKLMRATIYGQFVAGENRTEIMTKIHKMADCGVSPILDYATEEDITRNQPSVYLNIFNSYRFYIYFYSTTTVSTRVPVETQFQADERFADRRENVICARTYFYEGERKCDENLETFMRCIETAKGMGRRPLIAVKVTALGEPRLLLQLSATLNQTESLFNLIAIQADDAMDRCITLESFKKALDKLQMPLTNEQATEVFSWIDINETGCVPIDWGRALQPHMKVTNFFSKLKDATGKPLFVPLEEEDLIQWKKVVHRLQALVECAIHRNVTLMVDAEQTYFQPAISCLTKDLQKVYNKEKGYVFNTYQCYLKNTPCALATDLAEAKRENYIFGVKLVRGAYMDQERLRAETLGYEDPVQPNIESTTQCYNKMLTMIMNNIKNSEIIVASHNEGTVKFAIEKMKELDIRKDENKVLFGQLYGMCDRITYALGAAGYCAYKLVPYGPVDEVLPYLTRRALENRGFVSGATRERELMWKEFKHRYFS</sequence>
<dbReference type="Proteomes" id="UP000009022">
    <property type="component" value="Unassembled WGS sequence"/>
</dbReference>
<evidence type="ECO:0000256" key="3">
    <source>
        <dbReference type="ARBA" id="ARBA00023002"/>
    </source>
</evidence>
<dbReference type="InterPro" id="IPR029041">
    <property type="entry name" value="FAD-linked_oxidoreductase-like"/>
</dbReference>
<evidence type="ECO:0000256" key="2">
    <source>
        <dbReference type="ARBA" id="ARBA00005869"/>
    </source>
</evidence>
<gene>
    <name evidence="7" type="ORF">TRIADDRAFT_1010</name>
</gene>
<keyword evidence="3 5" id="KW-0560">Oxidoreductase</keyword>
<evidence type="ECO:0000313" key="7">
    <source>
        <dbReference type="EMBL" id="EDV23248.1"/>
    </source>
</evidence>
<comment type="function">
    <text evidence="5">Converts proline to delta-1-pyrroline-5-carboxylate.</text>
</comment>
<dbReference type="Gene3D" id="3.20.20.220">
    <property type="match status" value="2"/>
</dbReference>
<dbReference type="HOGENOM" id="CLU_018202_3_1_1"/>
<dbReference type="InParanoid" id="B3S1L1"/>
<comment type="pathway">
    <text evidence="1">Amino-acid degradation; L-proline degradation into L-glutamate; L-glutamate from L-proline: step 1/2.</text>
</comment>
<feature type="domain" description="Proline dehydrogenase" evidence="6">
    <location>
        <begin position="267"/>
        <end position="517"/>
    </location>
</feature>
<evidence type="ECO:0000256" key="5">
    <source>
        <dbReference type="RuleBase" id="RU364054"/>
    </source>
</evidence>
<dbReference type="OMA" id="GPLKKYH"/>
<comment type="cofactor">
    <cofactor evidence="5">
        <name>FAD</name>
        <dbReference type="ChEBI" id="CHEBI:57692"/>
    </cofactor>
</comment>
<dbReference type="InterPro" id="IPR011992">
    <property type="entry name" value="EF-hand-dom_pair"/>
</dbReference>
<dbReference type="EC" id="1.5.5.2" evidence="5"/>
<keyword evidence="5" id="KW-0285">Flavoprotein</keyword>
<dbReference type="InterPro" id="IPR015659">
    <property type="entry name" value="Proline_oxidase"/>
</dbReference>
<evidence type="ECO:0000259" key="6">
    <source>
        <dbReference type="Pfam" id="PF01619"/>
    </source>
</evidence>
<name>B3S1L1_TRIAD</name>
<dbReference type="SUPFAM" id="SSF51730">
    <property type="entry name" value="FAD-linked oxidoreductase"/>
    <property type="match status" value="1"/>
</dbReference>
<organism evidence="7 8">
    <name type="scientific">Trichoplax adhaerens</name>
    <name type="common">Trichoplax reptans</name>
    <dbReference type="NCBI Taxonomy" id="10228"/>
    <lineage>
        <taxon>Eukaryota</taxon>
        <taxon>Metazoa</taxon>
        <taxon>Placozoa</taxon>
        <taxon>Uniplacotomia</taxon>
        <taxon>Trichoplacea</taxon>
        <taxon>Trichoplacidae</taxon>
        <taxon>Trichoplax</taxon>
    </lineage>
</organism>
<keyword evidence="4 5" id="KW-0642">Proline metabolism</keyword>
<protein>
    <recommendedName>
        <fullName evidence="5">Proline dehydrogenase</fullName>
        <ecNumber evidence="5">1.5.5.2</ecNumber>
    </recommendedName>
</protein>